<dbReference type="Pfam" id="PF20126">
    <property type="entry name" value="TumE"/>
    <property type="match status" value="1"/>
</dbReference>
<name>A0ABZ0SB46_9GAMM</name>
<sequence length="100" mass="11442">MAARQILRDRKLFTGGLIIERVVWALPERSPDFPHGLKYRLYCGRRGQGSGECLVRYDNERGKGDHVHRGDHEEPYRFISLPRLLADFSADVAAFLEGQS</sequence>
<protein>
    <submittedName>
        <fullName evidence="1">Uncharacterized protein</fullName>
    </submittedName>
</protein>
<dbReference type="Proteomes" id="UP001432180">
    <property type="component" value="Chromosome"/>
</dbReference>
<proteinExistence type="predicted"/>
<dbReference type="InterPro" id="IPR045397">
    <property type="entry name" value="TumE-like"/>
</dbReference>
<keyword evidence="2" id="KW-1185">Reference proteome</keyword>
<dbReference type="EMBL" id="CP121472">
    <property type="protein sequence ID" value="WPL17868.1"/>
    <property type="molecule type" value="Genomic_DNA"/>
</dbReference>
<evidence type="ECO:0000313" key="2">
    <source>
        <dbReference type="Proteomes" id="UP001432180"/>
    </source>
</evidence>
<gene>
    <name evidence="1" type="ORF">Thiowin_02910</name>
</gene>
<evidence type="ECO:0000313" key="1">
    <source>
        <dbReference type="EMBL" id="WPL17868.1"/>
    </source>
</evidence>
<reference evidence="1 2" key="1">
    <citation type="journal article" date="2023" name="Microorganisms">
        <title>Thiorhodovibrio frisius and Trv. litoralis spp. nov., Two Novel Members from a Clade of Fastidious Purple Sulfur Bacteria That Exhibit Unique Red-Shifted Light-Harvesting Capabilities.</title>
        <authorList>
            <person name="Methner A."/>
            <person name="Kuzyk S.B."/>
            <person name="Petersen J."/>
            <person name="Bauer S."/>
            <person name="Brinkmann H."/>
            <person name="Sichau K."/>
            <person name="Wanner G."/>
            <person name="Wolf J."/>
            <person name="Neumann-Schaal M."/>
            <person name="Henke P."/>
            <person name="Tank M."/>
            <person name="Sproer C."/>
            <person name="Bunk B."/>
            <person name="Overmann J."/>
        </authorList>
    </citation>
    <scope>NUCLEOTIDE SEQUENCE [LARGE SCALE GENOMIC DNA]</scope>
    <source>
        <strain evidence="1 2">DSM 6702</strain>
    </source>
</reference>
<organism evidence="1 2">
    <name type="scientific">Thiorhodovibrio winogradskyi</name>
    <dbReference type="NCBI Taxonomy" id="77007"/>
    <lineage>
        <taxon>Bacteria</taxon>
        <taxon>Pseudomonadati</taxon>
        <taxon>Pseudomonadota</taxon>
        <taxon>Gammaproteobacteria</taxon>
        <taxon>Chromatiales</taxon>
        <taxon>Chromatiaceae</taxon>
        <taxon>Thiorhodovibrio</taxon>
    </lineage>
</organism>
<accession>A0ABZ0SB46</accession>
<dbReference type="RefSeq" id="WP_328983670.1">
    <property type="nucleotide sequence ID" value="NZ_CP121472.1"/>
</dbReference>